<evidence type="ECO:0000313" key="2">
    <source>
        <dbReference type="Proteomes" id="UP000193067"/>
    </source>
</evidence>
<organism evidence="1 2">
    <name type="scientific">Trametes coccinea (strain BRFM310)</name>
    <name type="common">Pycnoporus coccineus</name>
    <dbReference type="NCBI Taxonomy" id="1353009"/>
    <lineage>
        <taxon>Eukaryota</taxon>
        <taxon>Fungi</taxon>
        <taxon>Dikarya</taxon>
        <taxon>Basidiomycota</taxon>
        <taxon>Agaricomycotina</taxon>
        <taxon>Agaricomycetes</taxon>
        <taxon>Polyporales</taxon>
        <taxon>Polyporaceae</taxon>
        <taxon>Trametes</taxon>
    </lineage>
</organism>
<dbReference type="EMBL" id="KZ084107">
    <property type="protein sequence ID" value="OSD02106.1"/>
    <property type="molecule type" value="Genomic_DNA"/>
</dbReference>
<accession>A0A1Y2ILU3</accession>
<sequence length="107" mass="11239">MIYAYLSLILACSTHHNAITTSFSKKWTFFVAALAAMSAKLVPIIPLPWVQSTVAQGPRSSRCSTTATATKLPHASGAISTANIRSPLPGLGRARLDVPISTVVGGF</sequence>
<dbReference type="AlphaFoldDB" id="A0A1Y2ILU3"/>
<keyword evidence="2" id="KW-1185">Reference proteome</keyword>
<gene>
    <name evidence="1" type="ORF">PYCCODRAFT_442222</name>
</gene>
<dbReference type="Proteomes" id="UP000193067">
    <property type="component" value="Unassembled WGS sequence"/>
</dbReference>
<proteinExistence type="predicted"/>
<evidence type="ECO:0000313" key="1">
    <source>
        <dbReference type="EMBL" id="OSD02106.1"/>
    </source>
</evidence>
<reference evidence="1 2" key="1">
    <citation type="journal article" date="2015" name="Biotechnol. Biofuels">
        <title>Enhanced degradation of softwood versus hardwood by the white-rot fungus Pycnoporus coccineus.</title>
        <authorList>
            <person name="Couturier M."/>
            <person name="Navarro D."/>
            <person name="Chevret D."/>
            <person name="Henrissat B."/>
            <person name="Piumi F."/>
            <person name="Ruiz-Duenas F.J."/>
            <person name="Martinez A.T."/>
            <person name="Grigoriev I.V."/>
            <person name="Riley R."/>
            <person name="Lipzen A."/>
            <person name="Berrin J.G."/>
            <person name="Master E.R."/>
            <person name="Rosso M.N."/>
        </authorList>
    </citation>
    <scope>NUCLEOTIDE SEQUENCE [LARGE SCALE GENOMIC DNA]</scope>
    <source>
        <strain evidence="1 2">BRFM310</strain>
    </source>
</reference>
<name>A0A1Y2ILU3_TRAC3</name>
<protein>
    <submittedName>
        <fullName evidence="1">Uncharacterized protein</fullName>
    </submittedName>
</protein>